<dbReference type="CDD" id="cd00090">
    <property type="entry name" value="HTH_ARSR"/>
    <property type="match status" value="1"/>
</dbReference>
<protein>
    <recommendedName>
        <fullName evidence="1">Transcription regulator TrmB N-terminal domain-containing protein</fullName>
    </recommendedName>
</protein>
<reference evidence="2 3" key="1">
    <citation type="journal article" date="2015" name="Appl. Environ. Microbiol.">
        <title>The Geoglobus acetivorans genome: Fe(III) reduction, acetate utilization, autotrophic growth, and degradation of aromatic compounds in a hyperthermophilic archaeon.</title>
        <authorList>
            <person name="Mardanov A.V."/>
            <person name="Slododkina G.B."/>
            <person name="Slobodkin A.I."/>
            <person name="Beletsky A.V."/>
            <person name="Gavrilov S.N."/>
            <person name="Kublanov I.V."/>
            <person name="Bonch-Osmolovskaya E.A."/>
            <person name="Skryabin K.G."/>
            <person name="Ravin N.V."/>
        </authorList>
    </citation>
    <scope>NUCLEOTIDE SEQUENCE [LARGE SCALE GENOMIC DNA]</scope>
    <source>
        <strain evidence="2 3">SBH6</strain>
    </source>
</reference>
<dbReference type="eggNOG" id="arCOG02242">
    <property type="taxonomic scope" value="Archaea"/>
</dbReference>
<sequence length="111" mass="12838">MNCETILECFYGINDSDAQIYRLLIKRNLKIEEISQILGRGENSVYKSLQKLLIAGLVVREKKVLPGGGYYYTYRSVSPGKLAEEMRRIMKEWCEKVAFTINEFEEKFGGD</sequence>
<proteinExistence type="predicted"/>
<dbReference type="STRING" id="565033.GACE_1715"/>
<dbReference type="Gene3D" id="1.10.10.10">
    <property type="entry name" value="Winged helix-like DNA-binding domain superfamily/Winged helix DNA-binding domain"/>
    <property type="match status" value="1"/>
</dbReference>
<name>A0A0A7GFB8_GEOAI</name>
<feature type="domain" description="Transcription regulator TrmB N-terminal" evidence="1">
    <location>
        <begin position="7"/>
        <end position="79"/>
    </location>
</feature>
<dbReference type="SUPFAM" id="SSF46785">
    <property type="entry name" value="Winged helix' DNA-binding domain"/>
    <property type="match status" value="1"/>
</dbReference>
<dbReference type="Proteomes" id="UP000030624">
    <property type="component" value="Chromosome"/>
</dbReference>
<dbReference type="EMBL" id="CP009552">
    <property type="protein sequence ID" value="AIY90745.1"/>
    <property type="molecule type" value="Genomic_DNA"/>
</dbReference>
<dbReference type="HOGENOM" id="CLU_140786_0_0_2"/>
<dbReference type="Pfam" id="PF01978">
    <property type="entry name" value="TrmB"/>
    <property type="match status" value="1"/>
</dbReference>
<dbReference type="InterPro" id="IPR036390">
    <property type="entry name" value="WH_DNA-bd_sf"/>
</dbReference>
<accession>A0A0A7GFB8</accession>
<gene>
    <name evidence="2" type="ORF">GACE_1715</name>
</gene>
<dbReference type="InterPro" id="IPR002831">
    <property type="entry name" value="Tscrpt_reg_TrmB_N"/>
</dbReference>
<evidence type="ECO:0000259" key="1">
    <source>
        <dbReference type="Pfam" id="PF01978"/>
    </source>
</evidence>
<dbReference type="KEGG" id="gac:GACE_1715"/>
<dbReference type="AlphaFoldDB" id="A0A0A7GFB8"/>
<dbReference type="InterPro" id="IPR011991">
    <property type="entry name" value="ArsR-like_HTH"/>
</dbReference>
<organism evidence="2 3">
    <name type="scientific">Geoglobus acetivorans</name>
    <dbReference type="NCBI Taxonomy" id="565033"/>
    <lineage>
        <taxon>Archaea</taxon>
        <taxon>Methanobacteriati</taxon>
        <taxon>Methanobacteriota</taxon>
        <taxon>Archaeoglobi</taxon>
        <taxon>Archaeoglobales</taxon>
        <taxon>Archaeoglobaceae</taxon>
        <taxon>Geoglobus</taxon>
    </lineage>
</organism>
<dbReference type="InterPro" id="IPR036388">
    <property type="entry name" value="WH-like_DNA-bd_sf"/>
</dbReference>
<evidence type="ECO:0000313" key="3">
    <source>
        <dbReference type="Proteomes" id="UP000030624"/>
    </source>
</evidence>
<evidence type="ECO:0000313" key="2">
    <source>
        <dbReference type="EMBL" id="AIY90745.1"/>
    </source>
</evidence>